<dbReference type="Gene3D" id="3.10.450.240">
    <property type="match status" value="1"/>
</dbReference>
<dbReference type="EMBL" id="JAFCMP010000083">
    <property type="protein sequence ID" value="KAG5187737.1"/>
    <property type="molecule type" value="Genomic_DNA"/>
</dbReference>
<evidence type="ECO:0000256" key="2">
    <source>
        <dbReference type="ARBA" id="ARBA00009597"/>
    </source>
</evidence>
<dbReference type="Proteomes" id="UP000664859">
    <property type="component" value="Unassembled WGS sequence"/>
</dbReference>
<name>A0A836CIX3_9STRA</name>
<evidence type="ECO:0000259" key="7">
    <source>
        <dbReference type="SMART" id="SM00978"/>
    </source>
</evidence>
<dbReference type="Pfam" id="PF04280">
    <property type="entry name" value="Tim44"/>
    <property type="match status" value="1"/>
</dbReference>
<dbReference type="SMART" id="SM00978">
    <property type="entry name" value="Tim44"/>
    <property type="match status" value="1"/>
</dbReference>
<evidence type="ECO:0000256" key="1">
    <source>
        <dbReference type="ARBA" id="ARBA00004273"/>
    </source>
</evidence>
<evidence type="ECO:0000256" key="6">
    <source>
        <dbReference type="ARBA" id="ARBA00023136"/>
    </source>
</evidence>
<dbReference type="InterPro" id="IPR032710">
    <property type="entry name" value="NTF2-like_dom_sf"/>
</dbReference>
<evidence type="ECO:0000313" key="9">
    <source>
        <dbReference type="Proteomes" id="UP000664859"/>
    </source>
</evidence>
<comment type="caution">
    <text evidence="8">The sequence shown here is derived from an EMBL/GenBank/DDBJ whole genome shotgun (WGS) entry which is preliminary data.</text>
</comment>
<keyword evidence="3" id="KW-0999">Mitochondrion inner membrane</keyword>
<dbReference type="GO" id="GO:0030150">
    <property type="term" value="P:protein import into mitochondrial matrix"/>
    <property type="evidence" value="ECO:0007669"/>
    <property type="project" value="TreeGrafter"/>
</dbReference>
<dbReference type="AlphaFoldDB" id="A0A836CIX3"/>
<gene>
    <name evidence="8" type="ORF">JKP88DRAFT_234916</name>
</gene>
<keyword evidence="5" id="KW-0496">Mitochondrion</keyword>
<keyword evidence="4" id="KW-0809">Transit peptide</keyword>
<accession>A0A836CIX3</accession>
<evidence type="ECO:0000313" key="8">
    <source>
        <dbReference type="EMBL" id="KAG5187737.1"/>
    </source>
</evidence>
<proteinExistence type="inferred from homology"/>
<organism evidence="8 9">
    <name type="scientific">Tribonema minus</name>
    <dbReference type="NCBI Taxonomy" id="303371"/>
    <lineage>
        <taxon>Eukaryota</taxon>
        <taxon>Sar</taxon>
        <taxon>Stramenopiles</taxon>
        <taxon>Ochrophyta</taxon>
        <taxon>PX clade</taxon>
        <taxon>Xanthophyceae</taxon>
        <taxon>Tribonematales</taxon>
        <taxon>Tribonemataceae</taxon>
        <taxon>Tribonema</taxon>
    </lineage>
</organism>
<evidence type="ECO:0000256" key="4">
    <source>
        <dbReference type="ARBA" id="ARBA00022946"/>
    </source>
</evidence>
<dbReference type="InterPro" id="IPR007379">
    <property type="entry name" value="Tim44-like_dom"/>
</dbReference>
<dbReference type="GO" id="GO:0051087">
    <property type="term" value="F:protein-folding chaperone binding"/>
    <property type="evidence" value="ECO:0007669"/>
    <property type="project" value="TreeGrafter"/>
</dbReference>
<dbReference type="PANTHER" id="PTHR10721">
    <property type="entry name" value="MITOCHONDRIAL IMPORT INNER MEMBRANE TRANSLOCASE SUBUNIT TIM44"/>
    <property type="match status" value="1"/>
</dbReference>
<protein>
    <submittedName>
        <fullName evidence="8">Tim44-like protein</fullName>
    </submittedName>
</protein>
<feature type="domain" description="Tim44-like" evidence="7">
    <location>
        <begin position="86"/>
        <end position="238"/>
    </location>
</feature>
<dbReference type="GO" id="GO:0005743">
    <property type="term" value="C:mitochondrial inner membrane"/>
    <property type="evidence" value="ECO:0007669"/>
    <property type="project" value="UniProtKB-SubCell"/>
</dbReference>
<keyword evidence="6" id="KW-0472">Membrane</keyword>
<sequence>MVLVKTAAEVWEKLQARLRQSQLIQDILAGTEAVGKTTGADKVVRRAREKVSDRVEDAKETWETSQHPLVYQASSVWDSMTAETEAGAAQRLLRRLDPYFDVEEWKADLVQHLLPEVMGAWLRGDADTLRQWLSGAVLSKLLAEVEARKKADRIMDPHVLDIRNADVIAYKIEGEHAANPVLLVLFMVQQIDCVRNSKGEVVAGSEDRIAACHYIFAMRREYEEANQELRWRVADFMLAGQSEFH</sequence>
<keyword evidence="9" id="KW-1185">Reference proteome</keyword>
<dbReference type="InterPro" id="IPR039544">
    <property type="entry name" value="Tim44-like"/>
</dbReference>
<reference evidence="8" key="1">
    <citation type="submission" date="2021-02" db="EMBL/GenBank/DDBJ databases">
        <title>First Annotated Genome of the Yellow-green Alga Tribonema minus.</title>
        <authorList>
            <person name="Mahan K.M."/>
        </authorList>
    </citation>
    <scope>NUCLEOTIDE SEQUENCE</scope>
    <source>
        <strain evidence="8">UTEX B ZZ1240</strain>
    </source>
</reference>
<dbReference type="SUPFAM" id="SSF54427">
    <property type="entry name" value="NTF2-like"/>
    <property type="match status" value="1"/>
</dbReference>
<dbReference type="PANTHER" id="PTHR10721:SF1">
    <property type="entry name" value="MITOCHONDRIAL IMPORT INNER MEMBRANE TRANSLOCASE SUBUNIT TIM44"/>
    <property type="match status" value="1"/>
</dbReference>
<comment type="subcellular location">
    <subcellularLocation>
        <location evidence="1">Mitochondrion inner membrane</location>
    </subcellularLocation>
</comment>
<evidence type="ECO:0000256" key="5">
    <source>
        <dbReference type="ARBA" id="ARBA00023128"/>
    </source>
</evidence>
<comment type="similarity">
    <text evidence="2">Belongs to the Tim44 family.</text>
</comment>
<evidence type="ECO:0000256" key="3">
    <source>
        <dbReference type="ARBA" id="ARBA00022792"/>
    </source>
</evidence>
<dbReference type="OrthoDB" id="10265990at2759"/>